<dbReference type="EMBL" id="JAKELL010000028">
    <property type="protein sequence ID" value="KAH8990981.1"/>
    <property type="molecule type" value="Genomic_DNA"/>
</dbReference>
<name>A0AAD4QDD8_9AGAM</name>
<dbReference type="InterPro" id="IPR045341">
    <property type="entry name" value="DUF6532"/>
</dbReference>
<reference evidence="4" key="1">
    <citation type="submission" date="2022-01" db="EMBL/GenBank/DDBJ databases">
        <title>Comparative genomics reveals a dynamic genome evolution in the ectomycorrhizal milk-cap (Lactarius) mushrooms.</title>
        <authorList>
            <consortium name="DOE Joint Genome Institute"/>
            <person name="Lebreton A."/>
            <person name="Tang N."/>
            <person name="Kuo A."/>
            <person name="LaButti K."/>
            <person name="Drula E."/>
            <person name="Barry K."/>
            <person name="Clum A."/>
            <person name="Lipzen A."/>
            <person name="Mousain D."/>
            <person name="Ng V."/>
            <person name="Wang R."/>
            <person name="Wang X."/>
            <person name="Dai Y."/>
            <person name="Henrissat B."/>
            <person name="Grigoriev I.V."/>
            <person name="Guerin-Laguette A."/>
            <person name="Yu F."/>
            <person name="Martin F.M."/>
        </authorList>
    </citation>
    <scope>NUCLEOTIDE SEQUENCE</scope>
    <source>
        <strain evidence="4">QP</strain>
    </source>
</reference>
<organism evidence="4 5">
    <name type="scientific">Lactarius akahatsu</name>
    <dbReference type="NCBI Taxonomy" id="416441"/>
    <lineage>
        <taxon>Eukaryota</taxon>
        <taxon>Fungi</taxon>
        <taxon>Dikarya</taxon>
        <taxon>Basidiomycota</taxon>
        <taxon>Agaricomycotina</taxon>
        <taxon>Agaricomycetes</taxon>
        <taxon>Russulales</taxon>
        <taxon>Russulaceae</taxon>
        <taxon>Lactarius</taxon>
    </lineage>
</organism>
<feature type="chain" id="PRO_5041946670" description="DUF6532 domain-containing protein" evidence="2">
    <location>
        <begin position="16"/>
        <end position="89"/>
    </location>
</feature>
<feature type="signal peptide" evidence="2">
    <location>
        <begin position="1"/>
        <end position="15"/>
    </location>
</feature>
<evidence type="ECO:0000313" key="5">
    <source>
        <dbReference type="Proteomes" id="UP001201163"/>
    </source>
</evidence>
<evidence type="ECO:0000256" key="2">
    <source>
        <dbReference type="SAM" id="SignalP"/>
    </source>
</evidence>
<evidence type="ECO:0000313" key="4">
    <source>
        <dbReference type="EMBL" id="KAH8990981.1"/>
    </source>
</evidence>
<proteinExistence type="predicted"/>
<keyword evidence="5" id="KW-1185">Reference proteome</keyword>
<feature type="region of interest" description="Disordered" evidence="1">
    <location>
        <begin position="68"/>
        <end position="89"/>
    </location>
</feature>
<evidence type="ECO:0000256" key="1">
    <source>
        <dbReference type="SAM" id="MobiDB-lite"/>
    </source>
</evidence>
<sequence length="89" mass="10130">MPISIIAITLTVIECCIDEWSDGMQRDCNWDDAKFQTVYDSHFSSLVDFQAQRPTSLYQLQCDLSRNAREHAGVPPDPVTGSSRLPRER</sequence>
<keyword evidence="2" id="KW-0732">Signal</keyword>
<comment type="caution">
    <text evidence="4">The sequence shown here is derived from an EMBL/GenBank/DDBJ whole genome shotgun (WGS) entry which is preliminary data.</text>
</comment>
<dbReference type="Pfam" id="PF20149">
    <property type="entry name" value="DUF6532"/>
    <property type="match status" value="1"/>
</dbReference>
<accession>A0AAD4QDD8</accession>
<dbReference type="AlphaFoldDB" id="A0AAD4QDD8"/>
<protein>
    <recommendedName>
        <fullName evidence="3">DUF6532 domain-containing protein</fullName>
    </recommendedName>
</protein>
<feature type="domain" description="DUF6532" evidence="3">
    <location>
        <begin position="1"/>
        <end position="49"/>
    </location>
</feature>
<evidence type="ECO:0000259" key="3">
    <source>
        <dbReference type="Pfam" id="PF20149"/>
    </source>
</evidence>
<dbReference type="Proteomes" id="UP001201163">
    <property type="component" value="Unassembled WGS sequence"/>
</dbReference>
<gene>
    <name evidence="4" type="ORF">EDB92DRAFT_1946149</name>
</gene>